<gene>
    <name evidence="2" type="ORF">FOZ62_018799</name>
</gene>
<keyword evidence="1" id="KW-1133">Transmembrane helix</keyword>
<accession>A0A7J6Q872</accession>
<sequence length="84" mass="9350">MYTLPTQSKSQSNKENLSLMLTGIAGAAASAVHPIFLVVGRSGRLCWFAGFAMYRSATSNVRERFRSQERMDDISDEIEEMTGK</sequence>
<comment type="caution">
    <text evidence="2">The sequence shown here is derived from an EMBL/GenBank/DDBJ whole genome shotgun (WGS) entry which is preliminary data.</text>
</comment>
<keyword evidence="1" id="KW-0812">Transmembrane</keyword>
<feature type="transmembrane region" description="Helical" evidence="1">
    <location>
        <begin position="20"/>
        <end position="39"/>
    </location>
</feature>
<dbReference type="EMBL" id="JABANM010031335">
    <property type="protein sequence ID" value="KAF4704759.1"/>
    <property type="molecule type" value="Genomic_DNA"/>
</dbReference>
<dbReference type="AlphaFoldDB" id="A0A7J6Q872"/>
<feature type="non-terminal residue" evidence="2">
    <location>
        <position position="1"/>
    </location>
</feature>
<organism evidence="2 3">
    <name type="scientific">Perkinsus olseni</name>
    <name type="common">Perkinsus atlanticus</name>
    <dbReference type="NCBI Taxonomy" id="32597"/>
    <lineage>
        <taxon>Eukaryota</taxon>
        <taxon>Sar</taxon>
        <taxon>Alveolata</taxon>
        <taxon>Perkinsozoa</taxon>
        <taxon>Perkinsea</taxon>
        <taxon>Perkinsida</taxon>
        <taxon>Perkinsidae</taxon>
        <taxon>Perkinsus</taxon>
    </lineage>
</organism>
<reference evidence="2 3" key="1">
    <citation type="submission" date="2020-04" db="EMBL/GenBank/DDBJ databases">
        <title>Perkinsus olseni comparative genomics.</title>
        <authorList>
            <person name="Bogema D.R."/>
        </authorList>
    </citation>
    <scope>NUCLEOTIDE SEQUENCE [LARGE SCALE GENOMIC DNA]</scope>
    <source>
        <strain evidence="2">ATCC PRA-205</strain>
    </source>
</reference>
<name>A0A7J6Q872_PEROL</name>
<evidence type="ECO:0000313" key="3">
    <source>
        <dbReference type="Proteomes" id="UP000574390"/>
    </source>
</evidence>
<protein>
    <submittedName>
        <fullName evidence="2">Uncharacterized protein</fullName>
    </submittedName>
</protein>
<evidence type="ECO:0000256" key="1">
    <source>
        <dbReference type="SAM" id="Phobius"/>
    </source>
</evidence>
<keyword evidence="1" id="KW-0472">Membrane</keyword>
<proteinExistence type="predicted"/>
<dbReference type="Proteomes" id="UP000574390">
    <property type="component" value="Unassembled WGS sequence"/>
</dbReference>
<evidence type="ECO:0000313" key="2">
    <source>
        <dbReference type="EMBL" id="KAF4704759.1"/>
    </source>
</evidence>